<evidence type="ECO:0000256" key="1">
    <source>
        <dbReference type="ARBA" id="ARBA00000032"/>
    </source>
</evidence>
<evidence type="ECO:0000259" key="13">
    <source>
        <dbReference type="Pfam" id="PF00149"/>
    </source>
</evidence>
<dbReference type="GO" id="GO:0046872">
    <property type="term" value="F:metal ion binding"/>
    <property type="evidence" value="ECO:0007669"/>
    <property type="project" value="UniProtKB-KW"/>
</dbReference>
<dbReference type="Gene3D" id="3.60.21.10">
    <property type="match status" value="1"/>
</dbReference>
<feature type="binding site" evidence="11">
    <location>
        <position position="247"/>
    </location>
    <ligand>
        <name>Fe cation</name>
        <dbReference type="ChEBI" id="CHEBI:24875"/>
        <label>2</label>
    </ligand>
</feature>
<evidence type="ECO:0000256" key="6">
    <source>
        <dbReference type="ARBA" id="ARBA00022729"/>
    </source>
</evidence>
<evidence type="ECO:0000256" key="11">
    <source>
        <dbReference type="PIRSR" id="PIRSR000898-1"/>
    </source>
</evidence>
<reference evidence="14" key="1">
    <citation type="journal article" date="2018" name="DNA Res.">
        <title>Multiple hybrid de novo genome assembly of finger millet, an orphan allotetraploid crop.</title>
        <authorList>
            <person name="Hatakeyama M."/>
            <person name="Aluri S."/>
            <person name="Balachadran M.T."/>
            <person name="Sivarajan S.R."/>
            <person name="Patrignani A."/>
            <person name="Gruter S."/>
            <person name="Poveda L."/>
            <person name="Shimizu-Inatsugi R."/>
            <person name="Baeten J."/>
            <person name="Francoijs K.J."/>
            <person name="Nataraja K.N."/>
            <person name="Reddy Y.A.N."/>
            <person name="Phadnis S."/>
            <person name="Ravikumar R.L."/>
            <person name="Schlapbach R."/>
            <person name="Sreeman S.M."/>
            <person name="Shimizu K.K."/>
        </authorList>
    </citation>
    <scope>NUCLEOTIDE SEQUENCE</scope>
</reference>
<feature type="domain" description="Calcineurin-like phosphoesterase" evidence="13">
    <location>
        <begin position="47"/>
        <end position="250"/>
    </location>
</feature>
<dbReference type="Proteomes" id="UP001054889">
    <property type="component" value="Unassembled WGS sequence"/>
</dbReference>
<evidence type="ECO:0000256" key="8">
    <source>
        <dbReference type="ARBA" id="ARBA00022833"/>
    </source>
</evidence>
<dbReference type="PANTHER" id="PTHR10161:SF19">
    <property type="entry name" value="PURPLE ACID PHOSPHATASE"/>
    <property type="match status" value="1"/>
</dbReference>
<feature type="signal peptide" evidence="12">
    <location>
        <begin position="1"/>
        <end position="30"/>
    </location>
</feature>
<gene>
    <name evidence="14" type="primary">ga22216</name>
    <name evidence="14" type="ORF">PR202_ga22216</name>
</gene>
<evidence type="ECO:0000313" key="15">
    <source>
        <dbReference type="Proteomes" id="UP001054889"/>
    </source>
</evidence>
<keyword evidence="9" id="KW-0325">Glycoprotein</keyword>
<dbReference type="CDD" id="cd07378">
    <property type="entry name" value="MPP_ACP5"/>
    <property type="match status" value="1"/>
</dbReference>
<feature type="binding site" evidence="11">
    <location>
        <position position="85"/>
    </location>
    <ligand>
        <name>Fe cation</name>
        <dbReference type="ChEBI" id="CHEBI:24875"/>
        <label>1</label>
    </ligand>
</feature>
<feature type="binding site" evidence="11">
    <location>
        <position position="52"/>
    </location>
    <ligand>
        <name>Fe cation</name>
        <dbReference type="ChEBI" id="CHEBI:24875"/>
        <label>1</label>
    </ligand>
</feature>
<keyword evidence="8" id="KW-0862">Zinc</keyword>
<dbReference type="GO" id="GO:0005576">
    <property type="term" value="C:extracellular region"/>
    <property type="evidence" value="ECO:0007669"/>
    <property type="project" value="UniProtKB-SubCell"/>
</dbReference>
<dbReference type="FunFam" id="3.60.21.10:FF:000027">
    <property type="entry name" value="Purple acid phosphatase"/>
    <property type="match status" value="1"/>
</dbReference>
<dbReference type="InterPro" id="IPR029052">
    <property type="entry name" value="Metallo-depent_PP-like"/>
</dbReference>
<protein>
    <recommendedName>
        <fullName evidence="10">Purple acid phosphatase</fullName>
        <ecNumber evidence="10">3.1.3.2</ecNumber>
    </recommendedName>
</protein>
<keyword evidence="10 11" id="KW-0408">Iron</keyword>
<comment type="catalytic activity">
    <reaction evidence="1 10">
        <text>a phosphate monoester + H2O = an alcohol + phosphate</text>
        <dbReference type="Rhea" id="RHEA:15017"/>
        <dbReference type="ChEBI" id="CHEBI:15377"/>
        <dbReference type="ChEBI" id="CHEBI:30879"/>
        <dbReference type="ChEBI" id="CHEBI:43474"/>
        <dbReference type="ChEBI" id="CHEBI:67140"/>
        <dbReference type="EC" id="3.1.3.2"/>
    </reaction>
</comment>
<feature type="binding site" evidence="11">
    <location>
        <position position="123"/>
    </location>
    <ligand>
        <name>Fe cation</name>
        <dbReference type="ChEBI" id="CHEBI:24875"/>
        <label>2</label>
    </ligand>
</feature>
<reference evidence="14" key="2">
    <citation type="submission" date="2021-12" db="EMBL/GenBank/DDBJ databases">
        <title>Resequencing data analysis of finger millet.</title>
        <authorList>
            <person name="Hatakeyama M."/>
            <person name="Aluri S."/>
            <person name="Balachadran M.T."/>
            <person name="Sivarajan S.R."/>
            <person name="Poveda L."/>
            <person name="Shimizu-Inatsugi R."/>
            <person name="Schlapbach R."/>
            <person name="Sreeman S.M."/>
            <person name="Shimizu K.K."/>
        </authorList>
    </citation>
    <scope>NUCLEOTIDE SEQUENCE</scope>
</reference>
<feature type="binding site" evidence="11">
    <location>
        <position position="88"/>
    </location>
    <ligand>
        <name>Fe cation</name>
        <dbReference type="ChEBI" id="CHEBI:24875"/>
        <label>1</label>
    </ligand>
</feature>
<keyword evidence="4" id="KW-0964">Secreted</keyword>
<evidence type="ECO:0000256" key="12">
    <source>
        <dbReference type="SAM" id="SignalP"/>
    </source>
</evidence>
<dbReference type="SUPFAM" id="SSF56300">
    <property type="entry name" value="Metallo-dependent phosphatases"/>
    <property type="match status" value="1"/>
</dbReference>
<feature type="binding site" evidence="11">
    <location>
        <position position="215"/>
    </location>
    <ligand>
        <name>Fe cation</name>
        <dbReference type="ChEBI" id="CHEBI:24875"/>
        <label>2</label>
    </ligand>
</feature>
<evidence type="ECO:0000313" key="14">
    <source>
        <dbReference type="EMBL" id="GJN04651.1"/>
    </source>
</evidence>
<dbReference type="InterPro" id="IPR004843">
    <property type="entry name" value="Calcineurin-like_PHP"/>
</dbReference>
<sequence length="329" mass="36008">MARPRGASLTMATRVTLVVAAVLLVAQTGAELTQVEHTPKTEGSLAILAIGDWGRLGQFNQTLVAEQMGVVGEKMDIDFVISTGDNFYDDGIANTSDPLFKESFTNIYTADSLQKPWYIVLGNHDYTGNALAQQDPAIRDVDSRYNSVNKSFIVSAGIADFFLVDTSPFIQKYWNNSKFDWRQVAPLTTYVETLVQDLDSALTESTASWKIVVGHHPISSGCEHGNTTELRQLLLPKHGVDIYLNGHDHCLQRITSVDSPLQLLTSGGGSKAWAGKFKATSDKLEFLYDGQGFMSMQLSKTDAELAFYDVTGTVLHSWAINKTASADAL</sequence>
<dbReference type="GO" id="GO:0003993">
    <property type="term" value="F:acid phosphatase activity"/>
    <property type="evidence" value="ECO:0007669"/>
    <property type="project" value="UniProtKB-UniRule"/>
</dbReference>
<feature type="chain" id="PRO_5043349358" description="Purple acid phosphatase" evidence="12">
    <location>
        <begin position="31"/>
        <end position="329"/>
    </location>
</feature>
<name>A0AAV5D2J7_ELECO</name>
<dbReference type="PANTHER" id="PTHR10161">
    <property type="entry name" value="TARTRATE-RESISTANT ACID PHOSPHATASE TYPE 5"/>
    <property type="match status" value="1"/>
</dbReference>
<dbReference type="EC" id="3.1.3.2" evidence="10"/>
<dbReference type="PIRSF" id="PIRSF000898">
    <property type="entry name" value="Acid_Ptase_5"/>
    <property type="match status" value="1"/>
</dbReference>
<dbReference type="InterPro" id="IPR051558">
    <property type="entry name" value="Metallophosphoesterase_PAP"/>
</dbReference>
<evidence type="ECO:0000256" key="10">
    <source>
        <dbReference type="PIRNR" id="PIRNR000898"/>
    </source>
</evidence>
<dbReference type="Pfam" id="PF00149">
    <property type="entry name" value="Metallophos"/>
    <property type="match status" value="1"/>
</dbReference>
<dbReference type="EMBL" id="BQKI01000011">
    <property type="protein sequence ID" value="GJN04651.1"/>
    <property type="molecule type" value="Genomic_DNA"/>
</dbReference>
<evidence type="ECO:0000256" key="3">
    <source>
        <dbReference type="ARBA" id="ARBA00008723"/>
    </source>
</evidence>
<dbReference type="InterPro" id="IPR024927">
    <property type="entry name" value="Acid_PPase"/>
</dbReference>
<comment type="cofactor">
    <cofactor evidence="11">
        <name>Fe cation</name>
        <dbReference type="ChEBI" id="CHEBI:24875"/>
    </cofactor>
    <text evidence="11">Binds 2 iron ions per subunit.</text>
</comment>
<evidence type="ECO:0000256" key="7">
    <source>
        <dbReference type="ARBA" id="ARBA00022801"/>
    </source>
</evidence>
<keyword evidence="15" id="KW-1185">Reference proteome</keyword>
<comment type="similarity">
    <text evidence="3">Belongs to the metallophosphoesterase superfamily. Purple acid phosphatase family.</text>
</comment>
<evidence type="ECO:0000256" key="5">
    <source>
        <dbReference type="ARBA" id="ARBA00022723"/>
    </source>
</evidence>
<feature type="binding site" evidence="11">
    <location>
        <position position="249"/>
    </location>
    <ligand>
        <name>Fe cation</name>
        <dbReference type="ChEBI" id="CHEBI:24875"/>
        <label>1</label>
    </ligand>
</feature>
<accession>A0AAV5D2J7</accession>
<feature type="binding site" evidence="11">
    <location>
        <position position="85"/>
    </location>
    <ligand>
        <name>Fe cation</name>
        <dbReference type="ChEBI" id="CHEBI:24875"/>
        <label>2</label>
    </ligand>
</feature>
<comment type="subcellular location">
    <subcellularLocation>
        <location evidence="2">Secreted</location>
    </subcellularLocation>
</comment>
<keyword evidence="7 10" id="KW-0378">Hydrolase</keyword>
<keyword evidence="6 12" id="KW-0732">Signal</keyword>
<dbReference type="AlphaFoldDB" id="A0AAV5D2J7"/>
<evidence type="ECO:0000256" key="4">
    <source>
        <dbReference type="ARBA" id="ARBA00022525"/>
    </source>
</evidence>
<keyword evidence="5 11" id="KW-0479">Metal-binding</keyword>
<evidence type="ECO:0000256" key="2">
    <source>
        <dbReference type="ARBA" id="ARBA00004613"/>
    </source>
</evidence>
<proteinExistence type="inferred from homology"/>
<organism evidence="14 15">
    <name type="scientific">Eleusine coracana subsp. coracana</name>
    <dbReference type="NCBI Taxonomy" id="191504"/>
    <lineage>
        <taxon>Eukaryota</taxon>
        <taxon>Viridiplantae</taxon>
        <taxon>Streptophyta</taxon>
        <taxon>Embryophyta</taxon>
        <taxon>Tracheophyta</taxon>
        <taxon>Spermatophyta</taxon>
        <taxon>Magnoliopsida</taxon>
        <taxon>Liliopsida</taxon>
        <taxon>Poales</taxon>
        <taxon>Poaceae</taxon>
        <taxon>PACMAD clade</taxon>
        <taxon>Chloridoideae</taxon>
        <taxon>Cynodonteae</taxon>
        <taxon>Eleusininae</taxon>
        <taxon>Eleusine</taxon>
    </lineage>
</organism>
<evidence type="ECO:0000256" key="9">
    <source>
        <dbReference type="ARBA" id="ARBA00023180"/>
    </source>
</evidence>
<comment type="caution">
    <text evidence="14">The sequence shown here is derived from an EMBL/GenBank/DDBJ whole genome shotgun (WGS) entry which is preliminary data.</text>
</comment>